<dbReference type="InterPro" id="IPR019775">
    <property type="entry name" value="WD40_repeat_CS"/>
</dbReference>
<sequence length="287" mass="31581">MQQHLRFNICKLESSYICNSEIADLGERIKGCIKPYLAYSCQFWTDHIRLMPFEADIAEEIKGILLNEKMLFWLEVLALLKLMSKVPSMLGIVASWLQDDEVSAAARDGIRFARMIGGVISESTPHLYLSGLPFLPKNSILSRYLKAKFPKIPRIVFGGGIDWPSLQISIRGHTGHVNSVAFSPDGKRIASGSSDNTIYIWDAETGLQVGDPLKGHTDKVRSVAFSPNGKRIASGASDKTIHIWDAETGLQVGNPLKGHTGSVRSVAFSPDGQRIVSGSSDKTIQIW</sequence>
<name>A0A0C2WR02_AMAMK</name>
<dbReference type="SMART" id="SM00320">
    <property type="entry name" value="WD40"/>
    <property type="match status" value="3"/>
</dbReference>
<evidence type="ECO:0000256" key="2">
    <source>
        <dbReference type="ARBA" id="ARBA00022737"/>
    </source>
</evidence>
<evidence type="ECO:0000313" key="4">
    <source>
        <dbReference type="EMBL" id="KIL64087.1"/>
    </source>
</evidence>
<protein>
    <submittedName>
        <fullName evidence="4">Uncharacterized protein</fullName>
    </submittedName>
</protein>
<evidence type="ECO:0000256" key="3">
    <source>
        <dbReference type="PROSITE-ProRule" id="PRU00221"/>
    </source>
</evidence>
<evidence type="ECO:0000256" key="1">
    <source>
        <dbReference type="ARBA" id="ARBA00022574"/>
    </source>
</evidence>
<reference evidence="4 5" key="1">
    <citation type="submission" date="2014-04" db="EMBL/GenBank/DDBJ databases">
        <title>Evolutionary Origins and Diversification of the Mycorrhizal Mutualists.</title>
        <authorList>
            <consortium name="DOE Joint Genome Institute"/>
            <consortium name="Mycorrhizal Genomics Consortium"/>
            <person name="Kohler A."/>
            <person name="Kuo A."/>
            <person name="Nagy L.G."/>
            <person name="Floudas D."/>
            <person name="Copeland A."/>
            <person name="Barry K.W."/>
            <person name="Cichocki N."/>
            <person name="Veneault-Fourrey C."/>
            <person name="LaButti K."/>
            <person name="Lindquist E.A."/>
            <person name="Lipzen A."/>
            <person name="Lundell T."/>
            <person name="Morin E."/>
            <person name="Murat C."/>
            <person name="Riley R."/>
            <person name="Ohm R."/>
            <person name="Sun H."/>
            <person name="Tunlid A."/>
            <person name="Henrissat B."/>
            <person name="Grigoriev I.V."/>
            <person name="Hibbett D.S."/>
            <person name="Martin F."/>
        </authorList>
    </citation>
    <scope>NUCLEOTIDE SEQUENCE [LARGE SCALE GENOMIC DNA]</scope>
    <source>
        <strain evidence="4 5">Koide BX008</strain>
    </source>
</reference>
<dbReference type="InterPro" id="IPR015943">
    <property type="entry name" value="WD40/YVTN_repeat-like_dom_sf"/>
</dbReference>
<keyword evidence="2" id="KW-0677">Repeat</keyword>
<feature type="repeat" description="WD" evidence="3">
    <location>
        <begin position="256"/>
        <end position="287"/>
    </location>
</feature>
<dbReference type="InterPro" id="IPR001680">
    <property type="entry name" value="WD40_rpt"/>
</dbReference>
<accession>A0A0C2WR02</accession>
<dbReference type="PROSITE" id="PS50294">
    <property type="entry name" value="WD_REPEATS_REGION"/>
    <property type="match status" value="3"/>
</dbReference>
<dbReference type="OrthoDB" id="3266532at2759"/>
<dbReference type="InterPro" id="IPR020472">
    <property type="entry name" value="WD40_PAC1"/>
</dbReference>
<dbReference type="Pfam" id="PF00400">
    <property type="entry name" value="WD40"/>
    <property type="match status" value="3"/>
</dbReference>
<dbReference type="InterPro" id="IPR036322">
    <property type="entry name" value="WD40_repeat_dom_sf"/>
</dbReference>
<dbReference type="GO" id="GO:1990234">
    <property type="term" value="C:transferase complex"/>
    <property type="evidence" value="ECO:0007669"/>
    <property type="project" value="UniProtKB-ARBA"/>
</dbReference>
<feature type="non-terminal residue" evidence="4">
    <location>
        <position position="287"/>
    </location>
</feature>
<dbReference type="PRINTS" id="PR00320">
    <property type="entry name" value="GPROTEINBRPT"/>
</dbReference>
<dbReference type="HOGENOM" id="CLU_000288_57_19_1"/>
<dbReference type="SUPFAM" id="SSF50978">
    <property type="entry name" value="WD40 repeat-like"/>
    <property type="match status" value="1"/>
</dbReference>
<dbReference type="CDD" id="cd00200">
    <property type="entry name" value="WD40"/>
    <property type="match status" value="1"/>
</dbReference>
<proteinExistence type="predicted"/>
<dbReference type="Proteomes" id="UP000054549">
    <property type="component" value="Unassembled WGS sequence"/>
</dbReference>
<feature type="repeat" description="WD" evidence="3">
    <location>
        <begin position="170"/>
        <end position="211"/>
    </location>
</feature>
<keyword evidence="1 3" id="KW-0853">WD repeat</keyword>
<dbReference type="Gene3D" id="2.130.10.10">
    <property type="entry name" value="YVTN repeat-like/Quinoprotein amine dehydrogenase"/>
    <property type="match status" value="1"/>
</dbReference>
<feature type="repeat" description="WD" evidence="3">
    <location>
        <begin position="213"/>
        <end position="254"/>
    </location>
</feature>
<dbReference type="InParanoid" id="A0A0C2WR02"/>
<dbReference type="PANTHER" id="PTHR22847:SF637">
    <property type="entry name" value="WD REPEAT DOMAIN 5B"/>
    <property type="match status" value="1"/>
</dbReference>
<organism evidence="4 5">
    <name type="scientific">Amanita muscaria (strain Koide BX008)</name>
    <dbReference type="NCBI Taxonomy" id="946122"/>
    <lineage>
        <taxon>Eukaryota</taxon>
        <taxon>Fungi</taxon>
        <taxon>Dikarya</taxon>
        <taxon>Basidiomycota</taxon>
        <taxon>Agaricomycotina</taxon>
        <taxon>Agaricomycetes</taxon>
        <taxon>Agaricomycetidae</taxon>
        <taxon>Agaricales</taxon>
        <taxon>Pluteineae</taxon>
        <taxon>Amanitaceae</taxon>
        <taxon>Amanita</taxon>
    </lineage>
</organism>
<dbReference type="PROSITE" id="PS00678">
    <property type="entry name" value="WD_REPEATS_1"/>
    <property type="match status" value="2"/>
</dbReference>
<dbReference type="STRING" id="946122.A0A0C2WR02"/>
<dbReference type="EMBL" id="KN818252">
    <property type="protein sequence ID" value="KIL64087.1"/>
    <property type="molecule type" value="Genomic_DNA"/>
</dbReference>
<dbReference type="PROSITE" id="PS50082">
    <property type="entry name" value="WD_REPEATS_2"/>
    <property type="match status" value="3"/>
</dbReference>
<dbReference type="PANTHER" id="PTHR22847">
    <property type="entry name" value="WD40 REPEAT PROTEIN"/>
    <property type="match status" value="1"/>
</dbReference>
<dbReference type="AlphaFoldDB" id="A0A0C2WR02"/>
<gene>
    <name evidence="4" type="ORF">M378DRAFT_78803</name>
</gene>
<evidence type="ECO:0000313" key="5">
    <source>
        <dbReference type="Proteomes" id="UP000054549"/>
    </source>
</evidence>
<keyword evidence="5" id="KW-1185">Reference proteome</keyword>